<reference evidence="1 2" key="1">
    <citation type="submission" date="2023-09" db="EMBL/GenBank/DDBJ databases">
        <title>Aquirufa genomes.</title>
        <authorList>
            <person name="Pitt A."/>
        </authorList>
    </citation>
    <scope>NUCLEOTIDE SEQUENCE [LARGE SCALE GENOMIC DNA]</scope>
    <source>
        <strain evidence="1 2">LEOWEIH-7C</strain>
    </source>
</reference>
<dbReference type="EMBL" id="JAVNWW010000001">
    <property type="protein sequence ID" value="MDU0808304.1"/>
    <property type="molecule type" value="Genomic_DNA"/>
</dbReference>
<organism evidence="1 2">
    <name type="scientific">Aquirufa regiilacus</name>
    <dbReference type="NCBI Taxonomy" id="3024868"/>
    <lineage>
        <taxon>Bacteria</taxon>
        <taxon>Pseudomonadati</taxon>
        <taxon>Bacteroidota</taxon>
        <taxon>Cytophagia</taxon>
        <taxon>Cytophagales</taxon>
        <taxon>Flectobacillaceae</taxon>
        <taxon>Aquirufa</taxon>
    </lineage>
</organism>
<comment type="caution">
    <text evidence="1">The sequence shown here is derived from an EMBL/GenBank/DDBJ whole genome shotgun (WGS) entry which is preliminary data.</text>
</comment>
<evidence type="ECO:0000313" key="1">
    <source>
        <dbReference type="EMBL" id="MDU0808304.1"/>
    </source>
</evidence>
<evidence type="ECO:0000313" key="2">
    <source>
        <dbReference type="Proteomes" id="UP001249959"/>
    </source>
</evidence>
<gene>
    <name evidence="1" type="ORF">PQG45_04560</name>
</gene>
<proteinExistence type="predicted"/>
<dbReference type="RefSeq" id="WP_315575384.1">
    <property type="nucleotide sequence ID" value="NZ_JARDXH010000002.1"/>
</dbReference>
<dbReference type="Proteomes" id="UP001249959">
    <property type="component" value="Unassembled WGS sequence"/>
</dbReference>
<protein>
    <submittedName>
        <fullName evidence="1">Uncharacterized protein</fullName>
    </submittedName>
</protein>
<sequence>MSYNLLAQTGIGTTSPDASAKLDVSATNKGFLPPRISLTGTLDVSTIVNPATGLVIYNTSTAGTTPNNVLPGYYFWDGSKWNGLVSQSSLNAFSGYNPNYAQSNASSVTKSAVGDIVVSQSITTSGRPIQIIATGDANPSTSGAWVQLQIYRDGVALGKKVQAESSLNNENVPFCLNFIDTPTAGTYTYTVRIAAIGGGSFNFGESDGNHITLVELGAWSAGTMPIAKGGTGSSSFSNGSLVFSNGSTLTQDNSNLYFDDSNNRLGIGTTSPNQSLDVNGNAQVRGKITHTDASGSVALKASAFVNAGVAVTLDDIQIQFSTGGSRSLQVRTTGNSFSGEVSAYTTYSSNAFTHFADVTQTINSTFAYLGASWGFATDGDLAVYYLRDSTNLRFYRITLMVGPGYVNNFISIEKLI</sequence>
<name>A0ABU3TR09_9BACT</name>
<keyword evidence="2" id="KW-1185">Reference proteome</keyword>
<accession>A0ABU3TR09</accession>